<feature type="transmembrane region" description="Helical" evidence="1">
    <location>
        <begin position="126"/>
        <end position="144"/>
    </location>
</feature>
<accession>A0ABY6YXJ8</accession>
<dbReference type="EMBL" id="CP104064">
    <property type="protein sequence ID" value="WAH35092.1"/>
    <property type="molecule type" value="Genomic_DNA"/>
</dbReference>
<feature type="transmembrane region" description="Helical" evidence="1">
    <location>
        <begin position="150"/>
        <end position="174"/>
    </location>
</feature>
<sequence>MDWHQTLIFCSVLLLLPRFGLDKRFHLIGDLVIVGTIICVTLLHALVPSPYLMVGPIVLSAVRALHLHSVHGKLQGIVQGGLTAIFHHQCQRLYPFATLCGISSGVVGALVIALLLMIFAGDLNSMWCSAGIFYLGAFCIELWTGVSVNVLHLIGLFWALETALASIHCVRMGIRAFNQRSRHKIV</sequence>
<name>A0ABY6YXJ8_9BACL</name>
<keyword evidence="1" id="KW-0812">Transmembrane</keyword>
<keyword evidence="3" id="KW-1185">Reference proteome</keyword>
<reference evidence="2" key="1">
    <citation type="submission" date="2022-08" db="EMBL/GenBank/DDBJ databases">
        <title>Alicyclobacillus dauci DSM2870, complete genome.</title>
        <authorList>
            <person name="Wang Q."/>
            <person name="Cai R."/>
            <person name="Wang Z."/>
        </authorList>
    </citation>
    <scope>NUCLEOTIDE SEQUENCE</scope>
    <source>
        <strain evidence="2">DSM 28700</strain>
    </source>
</reference>
<evidence type="ECO:0000313" key="2">
    <source>
        <dbReference type="EMBL" id="WAH35092.1"/>
    </source>
</evidence>
<gene>
    <name evidence="2" type="ORF">NZD86_12230</name>
</gene>
<dbReference type="Proteomes" id="UP001164803">
    <property type="component" value="Chromosome"/>
</dbReference>
<feature type="transmembrane region" description="Helical" evidence="1">
    <location>
        <begin position="28"/>
        <end position="47"/>
    </location>
</feature>
<organism evidence="2 3">
    <name type="scientific">Alicyclobacillus dauci</name>
    <dbReference type="NCBI Taxonomy" id="1475485"/>
    <lineage>
        <taxon>Bacteria</taxon>
        <taxon>Bacillati</taxon>
        <taxon>Bacillota</taxon>
        <taxon>Bacilli</taxon>
        <taxon>Bacillales</taxon>
        <taxon>Alicyclobacillaceae</taxon>
        <taxon>Alicyclobacillus</taxon>
    </lineage>
</organism>
<protein>
    <submittedName>
        <fullName evidence="2">Uncharacterized protein</fullName>
    </submittedName>
</protein>
<keyword evidence="1" id="KW-0472">Membrane</keyword>
<feature type="transmembrane region" description="Helical" evidence="1">
    <location>
        <begin position="96"/>
        <end position="119"/>
    </location>
</feature>
<evidence type="ECO:0000313" key="3">
    <source>
        <dbReference type="Proteomes" id="UP001164803"/>
    </source>
</evidence>
<keyword evidence="1" id="KW-1133">Transmembrane helix</keyword>
<dbReference type="RefSeq" id="WP_268041966.1">
    <property type="nucleotide sequence ID" value="NZ_CP104064.1"/>
</dbReference>
<proteinExistence type="predicted"/>
<evidence type="ECO:0000256" key="1">
    <source>
        <dbReference type="SAM" id="Phobius"/>
    </source>
</evidence>